<name>A0A5B3GS40_9BACT</name>
<dbReference type="GeneID" id="92758166"/>
<evidence type="ECO:0000313" key="2">
    <source>
        <dbReference type="Proteomes" id="UP000322940"/>
    </source>
</evidence>
<comment type="caution">
    <text evidence="1">The sequence shown here is derived from an EMBL/GenBank/DDBJ whole genome shotgun (WGS) entry which is preliminary data.</text>
</comment>
<accession>A0A5B3GS40</accession>
<organism evidence="1 2">
    <name type="scientific">Alistipes onderdonkii</name>
    <dbReference type="NCBI Taxonomy" id="328813"/>
    <lineage>
        <taxon>Bacteria</taxon>
        <taxon>Pseudomonadati</taxon>
        <taxon>Bacteroidota</taxon>
        <taxon>Bacteroidia</taxon>
        <taxon>Bacteroidales</taxon>
        <taxon>Rikenellaceae</taxon>
        <taxon>Alistipes</taxon>
    </lineage>
</organism>
<dbReference type="AlphaFoldDB" id="A0A5B3GS40"/>
<proteinExistence type="predicted"/>
<reference evidence="1 2" key="1">
    <citation type="journal article" date="2019" name="Nat. Med.">
        <title>A library of human gut bacterial isolates paired with longitudinal multiomics data enables mechanistic microbiome research.</title>
        <authorList>
            <person name="Poyet M."/>
            <person name="Groussin M."/>
            <person name="Gibbons S.M."/>
            <person name="Avila-Pacheco J."/>
            <person name="Jiang X."/>
            <person name="Kearney S.M."/>
            <person name="Perrotta A.R."/>
            <person name="Berdy B."/>
            <person name="Zhao S."/>
            <person name="Lieberman T.D."/>
            <person name="Swanson P.K."/>
            <person name="Smith M."/>
            <person name="Roesemann S."/>
            <person name="Alexander J.E."/>
            <person name="Rich S.A."/>
            <person name="Livny J."/>
            <person name="Vlamakis H."/>
            <person name="Clish C."/>
            <person name="Bullock K."/>
            <person name="Deik A."/>
            <person name="Scott J."/>
            <person name="Pierce K.A."/>
            <person name="Xavier R.J."/>
            <person name="Alm E.J."/>
        </authorList>
    </citation>
    <scope>NUCLEOTIDE SEQUENCE [LARGE SCALE GENOMIC DNA]</scope>
    <source>
        <strain evidence="1 2">BIOML-A266</strain>
    </source>
</reference>
<dbReference type="Proteomes" id="UP000322940">
    <property type="component" value="Unassembled WGS sequence"/>
</dbReference>
<evidence type="ECO:0000313" key="1">
    <source>
        <dbReference type="EMBL" id="KAA2376327.1"/>
    </source>
</evidence>
<gene>
    <name evidence="1" type="ORF">F2Y10_13510</name>
</gene>
<dbReference type="RefSeq" id="WP_015545819.1">
    <property type="nucleotide sequence ID" value="NZ_JADMRE010000015.1"/>
</dbReference>
<dbReference type="EMBL" id="VVXH01000016">
    <property type="protein sequence ID" value="KAA2376327.1"/>
    <property type="molecule type" value="Genomic_DNA"/>
</dbReference>
<protein>
    <submittedName>
        <fullName evidence="1">Uncharacterized protein</fullName>
    </submittedName>
</protein>
<sequence length="63" mass="7361">MTDEEKLKALDPKNPFTQAIKDWANTPEAERQKFYERNAAAIDRWQAETDAMAEDDDTDEKKE</sequence>